<feature type="region of interest" description="Disordered" evidence="1">
    <location>
        <begin position="17"/>
        <end position="338"/>
    </location>
</feature>
<dbReference type="AlphaFoldDB" id="E2PVD9"/>
<keyword evidence="3" id="KW-1185">Reference proteome</keyword>
<gene>
    <name evidence="2" type="ORF">SCLAV_0809</name>
</gene>
<dbReference type="EMBL" id="CM000913">
    <property type="protein sequence ID" value="EFG05886.1"/>
    <property type="molecule type" value="Genomic_DNA"/>
</dbReference>
<accession>E2PVD9</accession>
<feature type="compositionally biased region" description="Low complexity" evidence="1">
    <location>
        <begin position="35"/>
        <end position="50"/>
    </location>
</feature>
<feature type="compositionally biased region" description="Low complexity" evidence="1">
    <location>
        <begin position="247"/>
        <end position="288"/>
    </location>
</feature>
<dbReference type="Proteomes" id="UP000002357">
    <property type="component" value="Chromosome"/>
</dbReference>
<evidence type="ECO:0000256" key="1">
    <source>
        <dbReference type="SAM" id="MobiDB-lite"/>
    </source>
</evidence>
<reference evidence="2 3" key="1">
    <citation type="journal article" date="2010" name="Genome Biol. Evol.">
        <title>The sequence of a 1.8-mb bacterial linear plasmid reveals a rich evolutionary reservoir of secondary metabolic pathways.</title>
        <authorList>
            <person name="Medema M.H."/>
            <person name="Trefzer A."/>
            <person name="Kovalchuk A."/>
            <person name="van den Berg M."/>
            <person name="Mueller U."/>
            <person name="Heijne W."/>
            <person name="Wu L."/>
            <person name="Alam M.T."/>
            <person name="Ronning C.M."/>
            <person name="Nierman W.C."/>
            <person name="Bovenberg R.A.L."/>
            <person name="Breitling R."/>
            <person name="Takano E."/>
        </authorList>
    </citation>
    <scope>NUCLEOTIDE SEQUENCE [LARGE SCALE GENOMIC DNA]</scope>
    <source>
        <strain evidence="3">ATCC 27064 / DSM 738 / JCM 4710 / NBRC 13307 / NCIMB 12785 / NRRL 3585 / VKM Ac-602</strain>
    </source>
</reference>
<organism evidence="2 3">
    <name type="scientific">Streptomyces clavuligerus</name>
    <dbReference type="NCBI Taxonomy" id="1901"/>
    <lineage>
        <taxon>Bacteria</taxon>
        <taxon>Bacillati</taxon>
        <taxon>Actinomycetota</taxon>
        <taxon>Actinomycetes</taxon>
        <taxon>Kitasatosporales</taxon>
        <taxon>Streptomycetaceae</taxon>
        <taxon>Streptomyces</taxon>
    </lineage>
</organism>
<protein>
    <submittedName>
        <fullName evidence="2">Uncharacterized protein</fullName>
    </submittedName>
</protein>
<sequence>MVESVTGCSAPRLQHCSTSRYLVRGAAPKGPSSSRTPRLPGARRPAAAFPCPAPPSRGGSPPPDGRDAPGPGSRSSGPRHAAVSWTAAAGSSAPGSDHCASGPAAAAPRAKPVSSRPAPVVKTWPRHRAGASRWRTANTAVSWGPSPRPMRTAARASTRGATAVPGPAAADAVSAYPAASTAEPAATTVSGRAGPPRRASSVCAASATAPAPADSSTPRAGPPSSRSPSGGRQAISIPSAVHATQLTAVTRASARVRTTARAPAASSPATARRASVPRGGCCGSSPDGAPGGGGSRGRVSAHGRARAIRVAARTTEAVAPASWARAAARAGRPGPGDG</sequence>
<feature type="compositionally biased region" description="Pro residues" evidence="1">
    <location>
        <begin position="51"/>
        <end position="63"/>
    </location>
</feature>
<evidence type="ECO:0000313" key="3">
    <source>
        <dbReference type="Proteomes" id="UP000002357"/>
    </source>
</evidence>
<feature type="compositionally biased region" description="Low complexity" evidence="1">
    <location>
        <begin position="151"/>
        <end position="188"/>
    </location>
</feature>
<name>E2PVD9_STRCL</name>
<evidence type="ECO:0000313" key="2">
    <source>
        <dbReference type="EMBL" id="EFG05886.1"/>
    </source>
</evidence>
<feature type="compositionally biased region" description="Low complexity" evidence="1">
    <location>
        <begin position="196"/>
        <end position="232"/>
    </location>
</feature>
<feature type="compositionally biased region" description="Low complexity" evidence="1">
    <location>
        <begin position="308"/>
        <end position="332"/>
    </location>
</feature>
<proteinExistence type="predicted"/>
<feature type="compositionally biased region" description="Low complexity" evidence="1">
    <location>
        <begin position="100"/>
        <end position="119"/>
    </location>
</feature>